<reference evidence="10 11" key="1">
    <citation type="submission" date="2015-05" db="EMBL/GenBank/DDBJ databases">
        <title>Photobacterium galathea sp. nov.</title>
        <authorList>
            <person name="Machado H."/>
            <person name="Gram L."/>
        </authorList>
    </citation>
    <scope>NUCLEOTIDE SEQUENCE [LARGE SCALE GENOMIC DNA]</scope>
    <source>
        <strain evidence="10 11">DSM 22954</strain>
    </source>
</reference>
<evidence type="ECO:0000256" key="3">
    <source>
        <dbReference type="ARBA" id="ARBA00022448"/>
    </source>
</evidence>
<sequence length="537" mass="58899">MISNNNMVNRKGIFRGVNQTMTIASLAMVSAFVLFSVLQIDLANTVYNGVKQWITANFGWYYIAAVAVIFVFSVWVTFSKFGDVRLGKDTDRPEFNNFTWFAMLFSAAVGTGLMFWSIAEPLTYLQGNPFAEMAQVAPGTQEAAQIAMRITIFHWGFNAWSVYVLVGLILAYFAYRKGLPLTIRSALYPILGKRIYGPIGHAVDLLAIFSTLFGTATTLGLGVSQMNAGLNYLFGIEINSVNQLILIVVVGSVATFSAVSGLQKGIKLLSQWNVRISSILFLFFVIAGPTAYLFGAFFTNLGDYLANFVSMSLWVDPQPERQWQGWWTIFYWAWWLSWGPYVGIFIARISKGRTIRELMLGGIVSSTLGAFTWITIMGGTASFIELHGVGGLTDVVNENLTMVLYSTIEAINVHWLTWPMAALATLMIISWFVTSADSATLVICTILSMGDDHPPIRMRVVWGAGLGVVAGILLMAGGLQGLQAASIAAALPFSLVLIVMGYCLMKDLYTSTEYQASPSQDPAPKVNKFKPAPALSK</sequence>
<evidence type="ECO:0000256" key="6">
    <source>
        <dbReference type="ARBA" id="ARBA00022989"/>
    </source>
</evidence>
<evidence type="ECO:0000256" key="1">
    <source>
        <dbReference type="ARBA" id="ARBA00004651"/>
    </source>
</evidence>
<evidence type="ECO:0000256" key="5">
    <source>
        <dbReference type="ARBA" id="ARBA00022692"/>
    </source>
</evidence>
<evidence type="ECO:0000256" key="4">
    <source>
        <dbReference type="ARBA" id="ARBA00022475"/>
    </source>
</evidence>
<dbReference type="Proteomes" id="UP000035909">
    <property type="component" value="Unassembled WGS sequence"/>
</dbReference>
<evidence type="ECO:0000256" key="2">
    <source>
        <dbReference type="ARBA" id="ARBA00005658"/>
    </source>
</evidence>
<name>A0A0J1HEJ5_9GAMM</name>
<dbReference type="GO" id="GO:0022857">
    <property type="term" value="F:transmembrane transporter activity"/>
    <property type="evidence" value="ECO:0007669"/>
    <property type="project" value="InterPro"/>
</dbReference>
<dbReference type="PANTHER" id="PTHR30047:SF7">
    <property type="entry name" value="HIGH-AFFINITY CHOLINE TRANSPORT PROTEIN"/>
    <property type="match status" value="1"/>
</dbReference>
<dbReference type="OrthoDB" id="9775735at2"/>
<dbReference type="PANTHER" id="PTHR30047">
    <property type="entry name" value="HIGH-AFFINITY CHOLINE TRANSPORT PROTEIN-RELATED"/>
    <property type="match status" value="1"/>
</dbReference>
<gene>
    <name evidence="10" type="ORF">ABT57_10235</name>
</gene>
<comment type="similarity">
    <text evidence="2">Belongs to the BCCT transporter (TC 2.A.15) family.</text>
</comment>
<evidence type="ECO:0000313" key="10">
    <source>
        <dbReference type="EMBL" id="KLV10026.1"/>
    </source>
</evidence>
<dbReference type="NCBIfam" id="TIGR00842">
    <property type="entry name" value="bcct"/>
    <property type="match status" value="1"/>
</dbReference>
<feature type="transmembrane region" description="Helical" evidence="9">
    <location>
        <begin position="241"/>
        <end position="262"/>
    </location>
</feature>
<dbReference type="AlphaFoldDB" id="A0A0J1HEJ5"/>
<feature type="transmembrane region" description="Helical" evidence="9">
    <location>
        <begin position="485"/>
        <end position="505"/>
    </location>
</feature>
<evidence type="ECO:0000256" key="7">
    <source>
        <dbReference type="ARBA" id="ARBA00023136"/>
    </source>
</evidence>
<feature type="region of interest" description="Disordered" evidence="8">
    <location>
        <begin position="515"/>
        <end position="537"/>
    </location>
</feature>
<dbReference type="Pfam" id="PF02028">
    <property type="entry name" value="BCCT"/>
    <property type="match status" value="1"/>
</dbReference>
<organism evidence="10 11">
    <name type="scientific">Photobacterium ganghwense</name>
    <dbReference type="NCBI Taxonomy" id="320778"/>
    <lineage>
        <taxon>Bacteria</taxon>
        <taxon>Pseudomonadati</taxon>
        <taxon>Pseudomonadota</taxon>
        <taxon>Gammaproteobacteria</taxon>
        <taxon>Vibrionales</taxon>
        <taxon>Vibrionaceae</taxon>
        <taxon>Photobacterium</taxon>
    </lineage>
</organism>
<feature type="transmembrane region" description="Helical" evidence="9">
    <location>
        <begin position="359"/>
        <end position="384"/>
    </location>
</feature>
<accession>A0A0J1HEJ5</accession>
<feature type="transmembrane region" description="Helical" evidence="9">
    <location>
        <begin position="21"/>
        <end position="40"/>
    </location>
</feature>
<dbReference type="PATRIC" id="fig|320778.3.peg.2230"/>
<dbReference type="InterPro" id="IPR000060">
    <property type="entry name" value="BCCT_transptr"/>
</dbReference>
<keyword evidence="7 9" id="KW-0472">Membrane</keyword>
<protein>
    <submittedName>
        <fullName evidence="10">Choline transporter</fullName>
    </submittedName>
</protein>
<feature type="transmembrane region" description="Helical" evidence="9">
    <location>
        <begin position="60"/>
        <end position="78"/>
    </location>
</feature>
<feature type="transmembrane region" description="Helical" evidence="9">
    <location>
        <begin position="157"/>
        <end position="175"/>
    </location>
</feature>
<keyword evidence="11" id="KW-1185">Reference proteome</keyword>
<feature type="transmembrane region" description="Helical" evidence="9">
    <location>
        <begin position="422"/>
        <end position="448"/>
    </location>
</feature>
<dbReference type="EMBL" id="LDOU01000007">
    <property type="protein sequence ID" value="KLV10026.1"/>
    <property type="molecule type" value="Genomic_DNA"/>
</dbReference>
<keyword evidence="3" id="KW-0813">Transport</keyword>
<feature type="transmembrane region" description="Helical" evidence="9">
    <location>
        <begin position="460"/>
        <end position="479"/>
    </location>
</feature>
<proteinExistence type="inferred from homology"/>
<feature type="transmembrane region" description="Helical" evidence="9">
    <location>
        <begin position="274"/>
        <end position="298"/>
    </location>
</feature>
<keyword evidence="4" id="KW-1003">Cell membrane</keyword>
<keyword evidence="6 9" id="KW-1133">Transmembrane helix</keyword>
<comment type="caution">
    <text evidence="10">The sequence shown here is derived from an EMBL/GenBank/DDBJ whole genome shotgun (WGS) entry which is preliminary data.</text>
</comment>
<feature type="transmembrane region" description="Helical" evidence="9">
    <location>
        <begin position="329"/>
        <end position="347"/>
    </location>
</feature>
<dbReference type="GO" id="GO:0005886">
    <property type="term" value="C:plasma membrane"/>
    <property type="evidence" value="ECO:0007669"/>
    <property type="project" value="UniProtKB-SubCell"/>
</dbReference>
<evidence type="ECO:0000256" key="9">
    <source>
        <dbReference type="SAM" id="Phobius"/>
    </source>
</evidence>
<feature type="transmembrane region" description="Helical" evidence="9">
    <location>
        <begin position="98"/>
        <end position="119"/>
    </location>
</feature>
<evidence type="ECO:0000313" key="11">
    <source>
        <dbReference type="Proteomes" id="UP000035909"/>
    </source>
</evidence>
<comment type="subcellular location">
    <subcellularLocation>
        <location evidence="1">Cell membrane</location>
        <topology evidence="1">Multi-pass membrane protein</topology>
    </subcellularLocation>
</comment>
<keyword evidence="5 9" id="KW-0812">Transmembrane</keyword>
<dbReference type="RefSeq" id="WP_047885114.1">
    <property type="nucleotide sequence ID" value="NZ_OZ223215.1"/>
</dbReference>
<evidence type="ECO:0000256" key="8">
    <source>
        <dbReference type="SAM" id="MobiDB-lite"/>
    </source>
</evidence>
<feature type="transmembrane region" description="Helical" evidence="9">
    <location>
        <begin position="195"/>
        <end position="221"/>
    </location>
</feature>